<evidence type="ECO:0000259" key="5">
    <source>
        <dbReference type="Pfam" id="PF00171"/>
    </source>
</evidence>
<dbReference type="InterPro" id="IPR015590">
    <property type="entry name" value="Aldehyde_DH_dom"/>
</dbReference>
<proteinExistence type="inferred from homology"/>
<dbReference type="Pfam" id="PF00171">
    <property type="entry name" value="Aldedh"/>
    <property type="match status" value="1"/>
</dbReference>
<evidence type="ECO:0000313" key="7">
    <source>
        <dbReference type="Proteomes" id="UP001153365"/>
    </source>
</evidence>
<dbReference type="PANTHER" id="PTHR11699">
    <property type="entry name" value="ALDEHYDE DEHYDROGENASE-RELATED"/>
    <property type="match status" value="1"/>
</dbReference>
<evidence type="ECO:0000313" key="6">
    <source>
        <dbReference type="EMBL" id="CAH7690734.1"/>
    </source>
</evidence>
<dbReference type="Gene3D" id="3.40.309.10">
    <property type="entry name" value="Aldehyde Dehydrogenase, Chain A, domain 2"/>
    <property type="match status" value="1"/>
</dbReference>
<keyword evidence="7" id="KW-1185">Reference proteome</keyword>
<dbReference type="InterPro" id="IPR016162">
    <property type="entry name" value="Ald_DH_N"/>
</dbReference>
<comment type="similarity">
    <text evidence="1 4">Belongs to the aldehyde dehydrogenase family.</text>
</comment>
<organism evidence="6 7">
    <name type="scientific">Phakopsora pachyrhizi</name>
    <name type="common">Asian soybean rust disease fungus</name>
    <dbReference type="NCBI Taxonomy" id="170000"/>
    <lineage>
        <taxon>Eukaryota</taxon>
        <taxon>Fungi</taxon>
        <taxon>Dikarya</taxon>
        <taxon>Basidiomycota</taxon>
        <taxon>Pucciniomycotina</taxon>
        <taxon>Pucciniomycetes</taxon>
        <taxon>Pucciniales</taxon>
        <taxon>Phakopsoraceae</taxon>
        <taxon>Phakopsora</taxon>
    </lineage>
</organism>
<comment type="caution">
    <text evidence="6">The sequence shown here is derived from an EMBL/GenBank/DDBJ whole genome shotgun (WGS) entry which is preliminary data.</text>
</comment>
<dbReference type="EMBL" id="CALTRL010006372">
    <property type="protein sequence ID" value="CAH7690734.1"/>
    <property type="molecule type" value="Genomic_DNA"/>
</dbReference>
<protein>
    <submittedName>
        <fullName evidence="6">Aldehyde/histidinol dehydrogenase</fullName>
    </submittedName>
</protein>
<evidence type="ECO:0000256" key="4">
    <source>
        <dbReference type="RuleBase" id="RU003345"/>
    </source>
</evidence>
<dbReference type="InterPro" id="IPR029510">
    <property type="entry name" value="Ald_DH_CS_GLU"/>
</dbReference>
<keyword evidence="2 4" id="KW-0560">Oxidoreductase</keyword>
<dbReference type="Proteomes" id="UP001153365">
    <property type="component" value="Unassembled WGS sequence"/>
</dbReference>
<dbReference type="Gene3D" id="3.40.605.10">
    <property type="entry name" value="Aldehyde Dehydrogenase, Chain A, domain 1"/>
    <property type="match status" value="1"/>
</dbReference>
<dbReference type="InterPro" id="IPR016161">
    <property type="entry name" value="Ald_DH/histidinol_DH"/>
</dbReference>
<dbReference type="AlphaFoldDB" id="A0AAV0BWU5"/>
<name>A0AAV0BWU5_PHAPC</name>
<accession>A0AAV0BWU5</accession>
<evidence type="ECO:0000256" key="1">
    <source>
        <dbReference type="ARBA" id="ARBA00009986"/>
    </source>
</evidence>
<reference evidence="6" key="1">
    <citation type="submission" date="2022-06" db="EMBL/GenBank/DDBJ databases">
        <authorList>
            <consortium name="SYNGENTA / RWTH Aachen University"/>
        </authorList>
    </citation>
    <scope>NUCLEOTIDE SEQUENCE</scope>
</reference>
<dbReference type="InterPro" id="IPR016163">
    <property type="entry name" value="Ald_DH_C"/>
</dbReference>
<dbReference type="PROSITE" id="PS00687">
    <property type="entry name" value="ALDEHYDE_DEHYDR_GLU"/>
    <property type="match status" value="1"/>
</dbReference>
<feature type="domain" description="Aldehyde dehydrogenase" evidence="5">
    <location>
        <begin position="5"/>
        <end position="99"/>
    </location>
</feature>
<dbReference type="GO" id="GO:0016620">
    <property type="term" value="F:oxidoreductase activity, acting on the aldehyde or oxo group of donors, NAD or NADP as acceptor"/>
    <property type="evidence" value="ECO:0007669"/>
    <property type="project" value="InterPro"/>
</dbReference>
<dbReference type="SUPFAM" id="SSF53720">
    <property type="entry name" value="ALDH-like"/>
    <property type="match status" value="1"/>
</dbReference>
<evidence type="ECO:0000256" key="3">
    <source>
        <dbReference type="PROSITE-ProRule" id="PRU10007"/>
    </source>
</evidence>
<feature type="active site" evidence="3">
    <location>
        <position position="20"/>
    </location>
</feature>
<gene>
    <name evidence="6" type="ORF">PPACK8108_LOCUS26167</name>
</gene>
<evidence type="ECO:0000256" key="2">
    <source>
        <dbReference type="ARBA" id="ARBA00023002"/>
    </source>
</evidence>
<sequence>MGGIAVQTAASKGIVPVFLELGGKDAAYVRDDADINWTADQLVNGSTFNSGHSCCSVERVYVHESIYEKFVEAVKKVLAGYKLGNPFDPTTQIGPVIIKAIPHRLVIDDSLKGPPGSPVLVGMDGIANWLAESFVIRVSIAMRDSTTGVVGIPDNLFSLPENAYSGFGEEEGGWWGLVIELLLSGLDEAWTGSKSSSSLAAKFKEVGQLVAELWPTVILLEGVL</sequence>